<protein>
    <submittedName>
        <fullName evidence="3">Dihydrodipicolinate synthase family protein</fullName>
    </submittedName>
</protein>
<dbReference type="InterPro" id="IPR013785">
    <property type="entry name" value="Aldolase_TIM"/>
</dbReference>
<evidence type="ECO:0000313" key="4">
    <source>
        <dbReference type="Proteomes" id="UP001597151"/>
    </source>
</evidence>
<evidence type="ECO:0000313" key="3">
    <source>
        <dbReference type="EMBL" id="MFD1196004.1"/>
    </source>
</evidence>
<organism evidence="3 4">
    <name type="scientific">Seohaeicola saemankumensis</name>
    <dbReference type="NCBI Taxonomy" id="481181"/>
    <lineage>
        <taxon>Bacteria</taxon>
        <taxon>Pseudomonadati</taxon>
        <taxon>Pseudomonadota</taxon>
        <taxon>Alphaproteobacteria</taxon>
        <taxon>Rhodobacterales</taxon>
        <taxon>Roseobacteraceae</taxon>
        <taxon>Seohaeicola</taxon>
    </lineage>
</organism>
<proteinExistence type="inferred from homology"/>
<dbReference type="RefSeq" id="WP_380793514.1">
    <property type="nucleotide sequence ID" value="NZ_JBHTKR010000006.1"/>
</dbReference>
<comment type="similarity">
    <text evidence="2">Belongs to the DapA family.</text>
</comment>
<dbReference type="InterPro" id="IPR002220">
    <property type="entry name" value="DapA-like"/>
</dbReference>
<evidence type="ECO:0000256" key="1">
    <source>
        <dbReference type="ARBA" id="ARBA00023239"/>
    </source>
</evidence>
<dbReference type="SUPFAM" id="SSF51569">
    <property type="entry name" value="Aldolase"/>
    <property type="match status" value="1"/>
</dbReference>
<dbReference type="Pfam" id="PF00701">
    <property type="entry name" value="DHDPS"/>
    <property type="match status" value="1"/>
</dbReference>
<keyword evidence="4" id="KW-1185">Reference proteome</keyword>
<keyword evidence="1 2" id="KW-0456">Lyase</keyword>
<dbReference type="Gene3D" id="3.20.20.70">
    <property type="entry name" value="Aldolase class I"/>
    <property type="match status" value="1"/>
</dbReference>
<gene>
    <name evidence="3" type="ORF">ACFQ3C_15125</name>
</gene>
<sequence length="302" mass="31399">MSDKTKALEAALTGISGILVTPYDAEGEIAPERLAPIIDHALGAGMHIPVVNGNTGEFYALTTDEACTMAAAVVDIVGDRAPVLAGVGRGIRDACRLARASAQAGAAGLMVHQPPDPFVSPRGIVDYLAAINDASGGLPMMLYLRNDAIGTAAIAALCAVPGVRGVKWATPNPMRLAEAKAACDPGIVWVGGLAEIWAPALYAVGARGFTSGLINVWPERSMAIHAALELGNYTLANRLIAGMRTFEDIRAAEMNGTNVTGVKAALMAMGQDCGPTRPPSAWPLTAAQTAQLDRFMRENNLT</sequence>
<reference evidence="4" key="1">
    <citation type="journal article" date="2019" name="Int. J. Syst. Evol. Microbiol.">
        <title>The Global Catalogue of Microorganisms (GCM) 10K type strain sequencing project: providing services to taxonomists for standard genome sequencing and annotation.</title>
        <authorList>
            <consortium name="The Broad Institute Genomics Platform"/>
            <consortium name="The Broad Institute Genome Sequencing Center for Infectious Disease"/>
            <person name="Wu L."/>
            <person name="Ma J."/>
        </authorList>
    </citation>
    <scope>NUCLEOTIDE SEQUENCE [LARGE SCALE GENOMIC DNA]</scope>
    <source>
        <strain evidence="4">CCUG 55328</strain>
    </source>
</reference>
<name>A0ABW3TFP9_9RHOB</name>
<comment type="caution">
    <text evidence="3">The sequence shown here is derived from an EMBL/GenBank/DDBJ whole genome shotgun (WGS) entry which is preliminary data.</text>
</comment>
<dbReference type="SMART" id="SM01130">
    <property type="entry name" value="DHDPS"/>
    <property type="match status" value="1"/>
</dbReference>
<dbReference type="CDD" id="cd00408">
    <property type="entry name" value="DHDPS-like"/>
    <property type="match status" value="1"/>
</dbReference>
<dbReference type="PANTHER" id="PTHR12128:SF19">
    <property type="entry name" value="5-DEHYDRO-4-DEOXYGLUCARATE DEHYDRATASE 2-RELATED"/>
    <property type="match status" value="1"/>
</dbReference>
<dbReference type="PANTHER" id="PTHR12128">
    <property type="entry name" value="DIHYDRODIPICOLINATE SYNTHASE"/>
    <property type="match status" value="1"/>
</dbReference>
<dbReference type="PIRSF" id="PIRSF001365">
    <property type="entry name" value="DHDPS"/>
    <property type="match status" value="1"/>
</dbReference>
<evidence type="ECO:0000256" key="2">
    <source>
        <dbReference type="PIRNR" id="PIRNR001365"/>
    </source>
</evidence>
<dbReference type="EMBL" id="JBHTKR010000006">
    <property type="protein sequence ID" value="MFD1196004.1"/>
    <property type="molecule type" value="Genomic_DNA"/>
</dbReference>
<dbReference type="Proteomes" id="UP001597151">
    <property type="component" value="Unassembled WGS sequence"/>
</dbReference>
<accession>A0ABW3TFP9</accession>